<dbReference type="EC" id="2.4.99.28" evidence="10"/>
<evidence type="ECO:0000256" key="3">
    <source>
        <dbReference type="ARBA" id="ARBA00022679"/>
    </source>
</evidence>
<evidence type="ECO:0000256" key="2">
    <source>
        <dbReference type="ARBA" id="ARBA00022676"/>
    </source>
</evidence>
<dbReference type="GO" id="GO:0005886">
    <property type="term" value="C:plasma membrane"/>
    <property type="evidence" value="ECO:0007669"/>
    <property type="project" value="TreeGrafter"/>
</dbReference>
<evidence type="ECO:0000313" key="13">
    <source>
        <dbReference type="EMBL" id="SVE21069.1"/>
    </source>
</evidence>
<feature type="transmembrane region" description="Helical" evidence="12">
    <location>
        <begin position="74"/>
        <end position="92"/>
    </location>
</feature>
<evidence type="ECO:0000256" key="8">
    <source>
        <dbReference type="ARBA" id="ARBA00023136"/>
    </source>
</evidence>
<evidence type="ECO:0000256" key="9">
    <source>
        <dbReference type="ARBA" id="ARBA00032370"/>
    </source>
</evidence>
<evidence type="ECO:0000256" key="10">
    <source>
        <dbReference type="ARBA" id="ARBA00044770"/>
    </source>
</evidence>
<dbReference type="GO" id="GO:0032153">
    <property type="term" value="C:cell division site"/>
    <property type="evidence" value="ECO:0007669"/>
    <property type="project" value="TreeGrafter"/>
</dbReference>
<keyword evidence="6" id="KW-0573">Peptidoglycan synthesis</keyword>
<dbReference type="GO" id="GO:0009252">
    <property type="term" value="P:peptidoglycan biosynthetic process"/>
    <property type="evidence" value="ECO:0007669"/>
    <property type="project" value="UniProtKB-KW"/>
</dbReference>
<gene>
    <name evidence="13" type="ORF">METZ01_LOCUS473923</name>
</gene>
<dbReference type="GO" id="GO:0051301">
    <property type="term" value="P:cell division"/>
    <property type="evidence" value="ECO:0007669"/>
    <property type="project" value="InterPro"/>
</dbReference>
<dbReference type="PANTHER" id="PTHR30474">
    <property type="entry name" value="CELL CYCLE PROTEIN"/>
    <property type="match status" value="1"/>
</dbReference>
<dbReference type="GO" id="GO:0008955">
    <property type="term" value="F:peptidoglycan glycosyltransferase activity"/>
    <property type="evidence" value="ECO:0007669"/>
    <property type="project" value="UniProtKB-EC"/>
</dbReference>
<dbReference type="GO" id="GO:0015648">
    <property type="term" value="F:lipid-linked peptidoglycan transporter activity"/>
    <property type="evidence" value="ECO:0007669"/>
    <property type="project" value="TreeGrafter"/>
</dbReference>
<dbReference type="PANTHER" id="PTHR30474:SF2">
    <property type="entry name" value="PEPTIDOGLYCAN GLYCOSYLTRANSFERASE FTSW-RELATED"/>
    <property type="match status" value="1"/>
</dbReference>
<evidence type="ECO:0000256" key="1">
    <source>
        <dbReference type="ARBA" id="ARBA00004141"/>
    </source>
</evidence>
<keyword evidence="3" id="KW-0808">Transferase</keyword>
<feature type="transmembrane region" description="Helical" evidence="12">
    <location>
        <begin position="31"/>
        <end position="53"/>
    </location>
</feature>
<accession>A0A383BMG5</accession>
<reference evidence="13" key="1">
    <citation type="submission" date="2018-05" db="EMBL/GenBank/DDBJ databases">
        <authorList>
            <person name="Lanie J.A."/>
            <person name="Ng W.-L."/>
            <person name="Kazmierczak K.M."/>
            <person name="Andrzejewski T.M."/>
            <person name="Davidsen T.M."/>
            <person name="Wayne K.J."/>
            <person name="Tettelin H."/>
            <person name="Glass J.I."/>
            <person name="Rusch D."/>
            <person name="Podicherti R."/>
            <person name="Tsui H.-C.T."/>
            <person name="Winkler M.E."/>
        </authorList>
    </citation>
    <scope>NUCLEOTIDE SEQUENCE</scope>
</reference>
<feature type="transmembrane region" description="Helical" evidence="12">
    <location>
        <begin position="188"/>
        <end position="211"/>
    </location>
</feature>
<comment type="catalytic activity">
    <reaction evidence="11">
        <text>[GlcNAc-(1-&gt;4)-Mur2Ac(oyl-L-Ala-gamma-D-Glu-L-Lys-D-Ala-D-Ala)](n)-di-trans,octa-cis-undecaprenyl diphosphate + beta-D-GlcNAc-(1-&gt;4)-Mur2Ac(oyl-L-Ala-gamma-D-Glu-L-Lys-D-Ala-D-Ala)-di-trans,octa-cis-undecaprenyl diphosphate = [GlcNAc-(1-&gt;4)-Mur2Ac(oyl-L-Ala-gamma-D-Glu-L-Lys-D-Ala-D-Ala)](n+1)-di-trans,octa-cis-undecaprenyl diphosphate + di-trans,octa-cis-undecaprenyl diphosphate + H(+)</text>
        <dbReference type="Rhea" id="RHEA:23708"/>
        <dbReference type="Rhea" id="RHEA-COMP:9602"/>
        <dbReference type="Rhea" id="RHEA-COMP:9603"/>
        <dbReference type="ChEBI" id="CHEBI:15378"/>
        <dbReference type="ChEBI" id="CHEBI:58405"/>
        <dbReference type="ChEBI" id="CHEBI:60033"/>
        <dbReference type="ChEBI" id="CHEBI:78435"/>
        <dbReference type="EC" id="2.4.99.28"/>
    </reaction>
</comment>
<feature type="transmembrane region" description="Helical" evidence="12">
    <location>
        <begin position="165"/>
        <end position="181"/>
    </location>
</feature>
<name>A0A383BMG5_9ZZZZ</name>
<comment type="subcellular location">
    <subcellularLocation>
        <location evidence="1">Membrane</location>
        <topology evidence="1">Multi-pass membrane protein</topology>
    </subcellularLocation>
</comment>
<evidence type="ECO:0000256" key="5">
    <source>
        <dbReference type="ARBA" id="ARBA00022960"/>
    </source>
</evidence>
<evidence type="ECO:0000256" key="7">
    <source>
        <dbReference type="ARBA" id="ARBA00022989"/>
    </source>
</evidence>
<evidence type="ECO:0000256" key="4">
    <source>
        <dbReference type="ARBA" id="ARBA00022692"/>
    </source>
</evidence>
<sequence length="221" mass="24701">MHYQTMFEQRRQQATLSSQDSRLPLIAGYDFWLVCSLFLIILIGSVMVASATISHADKYFSDPLYYFWNQGQSIILGLFLVVLFLKIPILYLQTLSRVLLIVAITLLTLTLIPGIGKEVNGSMRWIQLGPKSFQAAELVKFFFITYLAGYLVHHRESVRSDLIGFLKPVFIVAIISILLLKQPDYGSCAVLCATAIGMLFLAGAPLGRFFIWLPAFVGALG</sequence>
<feature type="transmembrane region" description="Helical" evidence="12">
    <location>
        <begin position="135"/>
        <end position="153"/>
    </location>
</feature>
<evidence type="ECO:0000256" key="6">
    <source>
        <dbReference type="ARBA" id="ARBA00022984"/>
    </source>
</evidence>
<keyword evidence="7 12" id="KW-1133">Transmembrane helix</keyword>
<evidence type="ECO:0000256" key="12">
    <source>
        <dbReference type="SAM" id="Phobius"/>
    </source>
</evidence>
<organism evidence="13">
    <name type="scientific">marine metagenome</name>
    <dbReference type="NCBI Taxonomy" id="408172"/>
    <lineage>
        <taxon>unclassified sequences</taxon>
        <taxon>metagenomes</taxon>
        <taxon>ecological metagenomes</taxon>
    </lineage>
</organism>
<keyword evidence="4 12" id="KW-0812">Transmembrane</keyword>
<dbReference type="Pfam" id="PF01098">
    <property type="entry name" value="FTSW_RODA_SPOVE"/>
    <property type="match status" value="1"/>
</dbReference>
<dbReference type="InterPro" id="IPR001182">
    <property type="entry name" value="FtsW/RodA"/>
</dbReference>
<keyword evidence="8 12" id="KW-0472">Membrane</keyword>
<dbReference type="AlphaFoldDB" id="A0A383BMG5"/>
<keyword evidence="2" id="KW-0328">Glycosyltransferase</keyword>
<protein>
    <recommendedName>
        <fullName evidence="10">peptidoglycan glycosyltransferase</fullName>
        <ecNumber evidence="10">2.4.99.28</ecNumber>
    </recommendedName>
    <alternativeName>
        <fullName evidence="9">Peptidoglycan polymerase</fullName>
    </alternativeName>
</protein>
<feature type="transmembrane region" description="Helical" evidence="12">
    <location>
        <begin position="98"/>
        <end position="115"/>
    </location>
</feature>
<keyword evidence="5" id="KW-0133">Cell shape</keyword>
<feature type="non-terminal residue" evidence="13">
    <location>
        <position position="221"/>
    </location>
</feature>
<dbReference type="GO" id="GO:0008360">
    <property type="term" value="P:regulation of cell shape"/>
    <property type="evidence" value="ECO:0007669"/>
    <property type="project" value="UniProtKB-KW"/>
</dbReference>
<dbReference type="EMBL" id="UINC01201636">
    <property type="protein sequence ID" value="SVE21069.1"/>
    <property type="molecule type" value="Genomic_DNA"/>
</dbReference>
<evidence type="ECO:0000256" key="11">
    <source>
        <dbReference type="ARBA" id="ARBA00049902"/>
    </source>
</evidence>
<proteinExistence type="predicted"/>